<dbReference type="KEGG" id="vg:10326717"/>
<evidence type="ECO:0000313" key="2">
    <source>
        <dbReference type="Proteomes" id="UP000006524"/>
    </source>
</evidence>
<dbReference type="EMBL" id="GU071095">
    <property type="protein sequence ID" value="ADO97427.1"/>
    <property type="molecule type" value="Genomic_DNA"/>
</dbReference>
<name>E3SIX9_9CAUD</name>
<keyword evidence="2" id="KW-1185">Reference proteome</keyword>
<dbReference type="Proteomes" id="UP000006524">
    <property type="component" value="Segment"/>
</dbReference>
<reference evidence="1 2" key="1">
    <citation type="journal article" date="2010" name="Environ. Microbiol.">
        <title>Genomic analysis of oceanic cyanobacterial myoviruses compared with T4-like myoviruses from diverse hosts and environments.</title>
        <authorList>
            <person name="Sullivan M.B."/>
            <person name="Huang K.H."/>
            <person name="Ignacio-Espinoza J.C."/>
            <person name="Berlin A.M."/>
            <person name="Kelly L."/>
            <person name="Weigele P.R."/>
            <person name="DeFrancesco A.S."/>
            <person name="Kern S.E."/>
            <person name="Thompson L.R."/>
            <person name="Young S."/>
            <person name="Yandava C."/>
            <person name="Fu R."/>
            <person name="Krastins B."/>
            <person name="Chase M."/>
            <person name="Sarracino D."/>
            <person name="Osburne M.S."/>
            <person name="Henn M.R."/>
            <person name="Chisholm S.W."/>
        </authorList>
    </citation>
    <scope>NUCLEOTIDE SEQUENCE [LARGE SCALE GENOMIC DNA]</scope>
    <source>
        <strain evidence="1">8017-1</strain>
    </source>
</reference>
<organism evidence="1 2">
    <name type="scientific">Synechococcus phage S-SM2</name>
    <dbReference type="NCBI Taxonomy" id="444860"/>
    <lineage>
        <taxon>Viruses</taxon>
        <taxon>Duplodnaviria</taxon>
        <taxon>Heunggongvirae</taxon>
        <taxon>Uroviricota</taxon>
        <taxon>Caudoviricetes</taxon>
        <taxon>Pantevenvirales</taxon>
        <taxon>Kyanoviridae</taxon>
        <taxon>Nilusvirus</taxon>
        <taxon>Nilusvirus ssm2</taxon>
    </lineage>
</organism>
<gene>
    <name evidence="1" type="ORF">SSM2_085</name>
</gene>
<protein>
    <submittedName>
        <fullName evidence="1">Uncharacterized protein</fullName>
    </submittedName>
</protein>
<dbReference type="RefSeq" id="YP_004322241.1">
    <property type="nucleotide sequence ID" value="NC_015279.1"/>
</dbReference>
<dbReference type="GeneID" id="10326717"/>
<evidence type="ECO:0000313" key="1">
    <source>
        <dbReference type="EMBL" id="ADO97427.1"/>
    </source>
</evidence>
<proteinExistence type="predicted"/>
<sequence>MTKQAIINALELCENGEQMLQFLEGLSDYQQQS</sequence>
<accession>E3SIX9</accession>